<keyword evidence="2" id="KW-0342">GTP-binding</keyword>
<organism evidence="5 6">
    <name type="scientific">Amphimedon queenslandica</name>
    <name type="common">Sponge</name>
    <dbReference type="NCBI Taxonomy" id="400682"/>
    <lineage>
        <taxon>Eukaryota</taxon>
        <taxon>Metazoa</taxon>
        <taxon>Porifera</taxon>
        <taxon>Demospongiae</taxon>
        <taxon>Heteroscleromorpha</taxon>
        <taxon>Haplosclerida</taxon>
        <taxon>Niphatidae</taxon>
        <taxon>Amphimedon</taxon>
    </lineage>
</organism>
<dbReference type="Pfam" id="PF00009">
    <property type="entry name" value="GTP_EFTU"/>
    <property type="match status" value="1"/>
</dbReference>
<dbReference type="SUPFAM" id="SSF50447">
    <property type="entry name" value="Translation proteins"/>
    <property type="match status" value="1"/>
</dbReference>
<feature type="domain" description="Tr-type G" evidence="4">
    <location>
        <begin position="22"/>
        <end position="288"/>
    </location>
</feature>
<dbReference type="Gene3D" id="2.40.30.10">
    <property type="entry name" value="Translation factors"/>
    <property type="match status" value="1"/>
</dbReference>
<proteinExistence type="predicted"/>
<dbReference type="CDD" id="cd16261">
    <property type="entry name" value="EF2_snRNP_III"/>
    <property type="match status" value="1"/>
</dbReference>
<dbReference type="Gene3D" id="3.30.230.10">
    <property type="match status" value="1"/>
</dbReference>
<dbReference type="InterPro" id="IPR035647">
    <property type="entry name" value="EFG_III/V"/>
</dbReference>
<sequence length="1024" mass="113915">MSFLQGGEEKIKELTSLQTNQDNVRNICILAHVDHGKTTLSDSLIASNGIISRRQAGKLRYMDNREDEQLRGITMKSSAIALKFVEGSEKYLINLIDSPGHVDFSSEVSTAVRLCDGALVVVDVVEGVCPQTKVVLEQAWQEGIKPCLVLNKMDRLITHLKITPLEAYGRIEHILQQVNAVTASLWTTEIMQQNQEKGEDGDKTSENPPASTEDDEVRHFLVRPHPFTIEQEVVYNWDSGIGEADDSNVYFSPEQGNVVFASAIDGWGFGIEHFVQLYTKKLGFKEDVLRKTLWGDFYINSKTKRICKGARDKGKKPLFVQFVLENIWTVYDAVLVKKNKPLIDKITSSLGLKISARDSTHSDPFIHLTAICSQWLPLAAAVLGMVVRVLPSPRGLSRDRLEKLMCAGNRKIDSYPIETQELVDSFISCSPEPHTPVIVFISKMFLADLSLVRETQTRKLTLEELKKKREALIRNLRSGNTKPAEANEDNNEDNIEETVKPEPEVPPHQFLAFSRVFSGTLRKGQKLFVLQPRYDPTLTSTPLLQTTPTQEDVILPPHVTTVTITKLYLMMGRDLLEVESVASGNVAGIGGLGDSIVKSGTLSSSLACTSFRELQSVAFPIVHVALEAVHFSDLPSLDKGLELLDQSDPCVRCTYQETGERILSTAGEVHLQRCLDDLRNVYAGVELKVSPPIVPFRETVIARPTVDMVNEIISSENELIGQYTESHASKNNGPVTCSTPGNNPHLIKILATPLPETLIDVLDKSSRLLKILTSMGGASYHGNEEGVVEGLQTLYEDLKNCLETADKKKWNGAIDRIWSFGPRNSGTNILLNKISSYERPSIWRGVVNQDKGVVGQEATDPVLRNYDNSIISGFQLASLSGPLCEEPLHGVCFEVLEWTEPTSEDESEQDTLRGPVSGQLISVVKECCRQAMLAQPTRLVAPMYSCIIQAATGVLGFFSHWEVLPSDPFWVPSTEMELEHYGEKADTESQARIYMNSVRKRKGLAVDEKIVEHAEKQRTLKRNK</sequence>
<dbReference type="FunFam" id="3.30.70.870:FF:000002">
    <property type="entry name" value="Translation elongation factor 2"/>
    <property type="match status" value="1"/>
</dbReference>
<evidence type="ECO:0000256" key="2">
    <source>
        <dbReference type="ARBA" id="ARBA00023134"/>
    </source>
</evidence>
<feature type="compositionally biased region" description="Acidic residues" evidence="3">
    <location>
        <begin position="486"/>
        <end position="496"/>
    </location>
</feature>
<feature type="compositionally biased region" description="Basic and acidic residues" evidence="3">
    <location>
        <begin position="196"/>
        <end position="205"/>
    </location>
</feature>
<dbReference type="SUPFAM" id="SSF52540">
    <property type="entry name" value="P-loop containing nucleoside triphosphate hydrolases"/>
    <property type="match status" value="1"/>
</dbReference>
<evidence type="ECO:0000313" key="6">
    <source>
        <dbReference type="Proteomes" id="UP000007879"/>
    </source>
</evidence>
<dbReference type="InterPro" id="IPR020568">
    <property type="entry name" value="Ribosomal_Su5_D2-typ_SF"/>
</dbReference>
<evidence type="ECO:0000259" key="4">
    <source>
        <dbReference type="PROSITE" id="PS51722"/>
    </source>
</evidence>
<dbReference type="Proteomes" id="UP000007879">
    <property type="component" value="Unassembled WGS sequence"/>
</dbReference>
<name>A0AAN0J994_AMPQE</name>
<dbReference type="CDD" id="cd16268">
    <property type="entry name" value="EF2_II"/>
    <property type="match status" value="1"/>
</dbReference>
<dbReference type="PROSITE" id="PS51722">
    <property type="entry name" value="G_TR_2"/>
    <property type="match status" value="1"/>
</dbReference>
<keyword evidence="1" id="KW-0547">Nucleotide-binding</keyword>
<dbReference type="Pfam" id="PF25118">
    <property type="entry name" value="EFL1"/>
    <property type="match status" value="1"/>
</dbReference>
<evidence type="ECO:0000256" key="1">
    <source>
        <dbReference type="ARBA" id="ARBA00022741"/>
    </source>
</evidence>
<dbReference type="CDD" id="cd01681">
    <property type="entry name" value="aeEF2_snRNP_like_IV"/>
    <property type="match status" value="1"/>
</dbReference>
<dbReference type="GO" id="GO:0005525">
    <property type="term" value="F:GTP binding"/>
    <property type="evidence" value="ECO:0007669"/>
    <property type="project" value="UniProtKB-KW"/>
</dbReference>
<reference evidence="6" key="1">
    <citation type="journal article" date="2010" name="Nature">
        <title>The Amphimedon queenslandica genome and the evolution of animal complexity.</title>
        <authorList>
            <person name="Srivastava M."/>
            <person name="Simakov O."/>
            <person name="Chapman J."/>
            <person name="Fahey B."/>
            <person name="Gauthier M.E."/>
            <person name="Mitros T."/>
            <person name="Richards G.S."/>
            <person name="Conaco C."/>
            <person name="Dacre M."/>
            <person name="Hellsten U."/>
            <person name="Larroux C."/>
            <person name="Putnam N.H."/>
            <person name="Stanke M."/>
            <person name="Adamska M."/>
            <person name="Darling A."/>
            <person name="Degnan S.M."/>
            <person name="Oakley T.H."/>
            <person name="Plachetzki D.C."/>
            <person name="Zhai Y."/>
            <person name="Adamski M."/>
            <person name="Calcino A."/>
            <person name="Cummins S.F."/>
            <person name="Goodstein D.M."/>
            <person name="Harris C."/>
            <person name="Jackson D.J."/>
            <person name="Leys S.P."/>
            <person name="Shu S."/>
            <person name="Woodcroft B.J."/>
            <person name="Vervoort M."/>
            <person name="Kosik K.S."/>
            <person name="Manning G."/>
            <person name="Degnan B.M."/>
            <person name="Rokhsar D.S."/>
        </authorList>
    </citation>
    <scope>NUCLEOTIDE SEQUENCE [LARGE SCALE GENOMIC DNA]</scope>
</reference>
<keyword evidence="6" id="KW-1185">Reference proteome</keyword>
<dbReference type="PANTHER" id="PTHR42908:SF3">
    <property type="entry name" value="ELONGATION FACTOR-LIKE GTPASE 1"/>
    <property type="match status" value="1"/>
</dbReference>
<dbReference type="PANTHER" id="PTHR42908">
    <property type="entry name" value="TRANSLATION ELONGATION FACTOR-RELATED"/>
    <property type="match status" value="1"/>
</dbReference>
<dbReference type="InterPro" id="IPR014721">
    <property type="entry name" value="Ribsml_uS5_D2-typ_fold_subgr"/>
</dbReference>
<dbReference type="KEGG" id="aqu:100636246"/>
<accession>A0AAN0J994</accession>
<dbReference type="AlphaFoldDB" id="A0AAN0J994"/>
<dbReference type="NCBIfam" id="TIGR00231">
    <property type="entry name" value="small_GTP"/>
    <property type="match status" value="1"/>
</dbReference>
<dbReference type="Gene3D" id="3.40.50.300">
    <property type="entry name" value="P-loop containing nucleotide triphosphate hydrolases"/>
    <property type="match status" value="1"/>
</dbReference>
<dbReference type="EnsemblMetazoa" id="XM_019997758.1">
    <property type="protein sequence ID" value="XP_019853317.1"/>
    <property type="gene ID" value="LOC100636246"/>
</dbReference>
<evidence type="ECO:0000256" key="3">
    <source>
        <dbReference type="SAM" id="MobiDB-lite"/>
    </source>
</evidence>
<dbReference type="SUPFAM" id="SSF54980">
    <property type="entry name" value="EF-G C-terminal domain-like"/>
    <property type="match status" value="1"/>
</dbReference>
<dbReference type="GO" id="GO:1990904">
    <property type="term" value="C:ribonucleoprotein complex"/>
    <property type="evidence" value="ECO:0007669"/>
    <property type="project" value="TreeGrafter"/>
</dbReference>
<dbReference type="PRINTS" id="PR00315">
    <property type="entry name" value="ELONGATNFCT"/>
</dbReference>
<feature type="region of interest" description="Disordered" evidence="3">
    <location>
        <begin position="194"/>
        <end position="215"/>
    </location>
</feature>
<dbReference type="Gene3D" id="3.90.1430.10">
    <property type="entry name" value="Yeast translation eEF2 (G' domain)"/>
    <property type="match status" value="1"/>
</dbReference>
<dbReference type="InterPro" id="IPR027417">
    <property type="entry name" value="P-loop_NTPase"/>
</dbReference>
<evidence type="ECO:0000313" key="5">
    <source>
        <dbReference type="EnsemblMetazoa" id="XP_019853317.1"/>
    </source>
</evidence>
<reference evidence="5" key="2">
    <citation type="submission" date="2024-06" db="UniProtKB">
        <authorList>
            <consortium name="EnsemblMetazoa"/>
        </authorList>
    </citation>
    <scope>IDENTIFICATION</scope>
</reference>
<dbReference type="InterPro" id="IPR005225">
    <property type="entry name" value="Small_GTP-bd"/>
</dbReference>
<dbReference type="GO" id="GO:0005829">
    <property type="term" value="C:cytosol"/>
    <property type="evidence" value="ECO:0007669"/>
    <property type="project" value="TreeGrafter"/>
</dbReference>
<dbReference type="Pfam" id="PF14492">
    <property type="entry name" value="EFG_III"/>
    <property type="match status" value="1"/>
</dbReference>
<dbReference type="RefSeq" id="XP_019853317.1">
    <property type="nucleotide sequence ID" value="XM_019997758.1"/>
</dbReference>
<dbReference type="GO" id="GO:0042256">
    <property type="term" value="P:cytosolic ribosome assembly"/>
    <property type="evidence" value="ECO:0007669"/>
    <property type="project" value="TreeGrafter"/>
</dbReference>
<dbReference type="Gene3D" id="3.30.70.870">
    <property type="entry name" value="Elongation Factor G (Translational Gtpase), domain 3"/>
    <property type="match status" value="1"/>
</dbReference>
<dbReference type="InterPro" id="IPR000795">
    <property type="entry name" value="T_Tr_GTP-bd_dom"/>
</dbReference>
<dbReference type="InterPro" id="IPR056752">
    <property type="entry name" value="EFL1"/>
</dbReference>
<feature type="region of interest" description="Disordered" evidence="3">
    <location>
        <begin position="478"/>
        <end position="504"/>
    </location>
</feature>
<protein>
    <recommendedName>
        <fullName evidence="4">Tr-type G domain-containing protein</fullName>
    </recommendedName>
</protein>
<dbReference type="FunFam" id="3.90.1430.10:FF:000002">
    <property type="entry name" value="Elongation factor like GTPase 1"/>
    <property type="match status" value="1"/>
</dbReference>
<dbReference type="InterPro" id="IPR009000">
    <property type="entry name" value="Transl_B-barrel_sf"/>
</dbReference>
<dbReference type="SUPFAM" id="SSF54211">
    <property type="entry name" value="Ribosomal protein S5 domain 2-like"/>
    <property type="match status" value="1"/>
</dbReference>
<dbReference type="GeneID" id="100636246"/>
<dbReference type="InterPro" id="IPR041095">
    <property type="entry name" value="EFG_II"/>
</dbReference>
<dbReference type="GO" id="GO:0003924">
    <property type="term" value="F:GTPase activity"/>
    <property type="evidence" value="ECO:0007669"/>
    <property type="project" value="InterPro"/>
</dbReference>
<dbReference type="GO" id="GO:0043022">
    <property type="term" value="F:ribosome binding"/>
    <property type="evidence" value="ECO:0007669"/>
    <property type="project" value="TreeGrafter"/>
</dbReference>